<dbReference type="InterPro" id="IPR036322">
    <property type="entry name" value="WD40_repeat_dom_sf"/>
</dbReference>
<name>A0AAV7JP12_9METZ</name>
<protein>
    <recommendedName>
        <fullName evidence="3">WD repeat-containing protein 54 beta-propeller domain-containing protein</fullName>
    </recommendedName>
</protein>
<dbReference type="Gene3D" id="2.130.10.10">
    <property type="entry name" value="YVTN repeat-like/Quinoprotein amine dehydrogenase"/>
    <property type="match status" value="1"/>
</dbReference>
<dbReference type="SMART" id="SM00320">
    <property type="entry name" value="WD40"/>
    <property type="match status" value="3"/>
</dbReference>
<dbReference type="PANTHER" id="PTHR19848">
    <property type="entry name" value="WD40 REPEAT PROTEIN"/>
    <property type="match status" value="1"/>
</dbReference>
<evidence type="ECO:0000313" key="4">
    <source>
        <dbReference type="EMBL" id="KAI6650431.1"/>
    </source>
</evidence>
<reference evidence="4 5" key="1">
    <citation type="journal article" date="2023" name="BMC Biol.">
        <title>The compact genome of the sponge Oopsacas minuta (Hexactinellida) is lacking key metazoan core genes.</title>
        <authorList>
            <person name="Santini S."/>
            <person name="Schenkelaars Q."/>
            <person name="Jourda C."/>
            <person name="Duchesne M."/>
            <person name="Belahbib H."/>
            <person name="Rocher C."/>
            <person name="Selva M."/>
            <person name="Riesgo A."/>
            <person name="Vervoort M."/>
            <person name="Leys S.P."/>
            <person name="Kodjabachian L."/>
            <person name="Le Bivic A."/>
            <person name="Borchiellini C."/>
            <person name="Claverie J.M."/>
            <person name="Renard E."/>
        </authorList>
    </citation>
    <scope>NUCLEOTIDE SEQUENCE [LARGE SCALE GENOMIC DNA]</scope>
    <source>
        <strain evidence="4">SPO-2</strain>
    </source>
</reference>
<evidence type="ECO:0000259" key="3">
    <source>
        <dbReference type="Pfam" id="PF21031"/>
    </source>
</evidence>
<keyword evidence="1" id="KW-0853">WD repeat</keyword>
<dbReference type="SUPFAM" id="SSF50978">
    <property type="entry name" value="WD40 repeat-like"/>
    <property type="match status" value="1"/>
</dbReference>
<dbReference type="InterPro" id="IPR001680">
    <property type="entry name" value="WD40_rpt"/>
</dbReference>
<gene>
    <name evidence="4" type="ORF">LOD99_5868</name>
</gene>
<evidence type="ECO:0000313" key="5">
    <source>
        <dbReference type="Proteomes" id="UP001165289"/>
    </source>
</evidence>
<dbReference type="Proteomes" id="UP001165289">
    <property type="component" value="Unassembled WGS sequence"/>
</dbReference>
<comment type="caution">
    <text evidence="4">The sequence shown here is derived from an EMBL/GenBank/DDBJ whole genome shotgun (WGS) entry which is preliminary data.</text>
</comment>
<dbReference type="Pfam" id="PF21031">
    <property type="entry name" value="WDR54"/>
    <property type="match status" value="1"/>
</dbReference>
<dbReference type="PANTHER" id="PTHR19848:SF8">
    <property type="entry name" value="F-BOX AND WD REPEAT DOMAIN CONTAINING 7"/>
    <property type="match status" value="1"/>
</dbReference>
<dbReference type="AlphaFoldDB" id="A0AAV7JP12"/>
<dbReference type="InterPro" id="IPR049546">
    <property type="entry name" value="WDR54_beta_prop"/>
</dbReference>
<evidence type="ECO:0000256" key="2">
    <source>
        <dbReference type="ARBA" id="ARBA00022737"/>
    </source>
</evidence>
<evidence type="ECO:0000256" key="1">
    <source>
        <dbReference type="ARBA" id="ARBA00022574"/>
    </source>
</evidence>
<organism evidence="4 5">
    <name type="scientific">Oopsacas minuta</name>
    <dbReference type="NCBI Taxonomy" id="111878"/>
    <lineage>
        <taxon>Eukaryota</taxon>
        <taxon>Metazoa</taxon>
        <taxon>Porifera</taxon>
        <taxon>Hexactinellida</taxon>
        <taxon>Hexasterophora</taxon>
        <taxon>Lyssacinosida</taxon>
        <taxon>Leucopsacidae</taxon>
        <taxon>Oopsacas</taxon>
    </lineage>
</organism>
<keyword evidence="5" id="KW-1185">Reference proteome</keyword>
<proteinExistence type="predicted"/>
<accession>A0AAV7JP12</accession>
<feature type="domain" description="WD repeat-containing protein 54 beta-propeller" evidence="3">
    <location>
        <begin position="1"/>
        <end position="336"/>
    </location>
</feature>
<keyword evidence="2" id="KW-0677">Repeat</keyword>
<sequence length="345" mass="38473">MYTQKTVIPLKLSPSYLLNNLSISSMDNSSIKYGTIHKNTLNLHQHAQPSIQIVYNPESFPHVLDFRTIQPNPFILQAKWCIIGSSVCLVLCCYHIVLIYDESGSNLLSVHPTVYVADKHESTYAKGIAVYENFLCIGWGNGEMIVYQIQEKYIDGRAEISFERFATLTGHSEPIASLCTDATGCLVSGDDTGMVCVWKLKGIEGMSDQTPNIVVKTSDSPCTGVAMCGDFIIASFGSGKIEIWGKTSLELKFEINAHARWINSIDVCHKKRWLIAVSEDTCVSVWQLPRDNSGVMECLHYQAVQSCMLTGCQFLDEDGIDFALTAYDHNEILIYSLVDNEKDLQ</sequence>
<dbReference type="EMBL" id="JAKMXF010000311">
    <property type="protein sequence ID" value="KAI6650431.1"/>
    <property type="molecule type" value="Genomic_DNA"/>
</dbReference>
<dbReference type="InterPro" id="IPR015943">
    <property type="entry name" value="WD40/YVTN_repeat-like_dom_sf"/>
</dbReference>